<dbReference type="Pfam" id="PF01936">
    <property type="entry name" value="NYN"/>
    <property type="match status" value="1"/>
</dbReference>
<dbReference type="Gene3D" id="3.40.50.1010">
    <property type="entry name" value="5'-nuclease"/>
    <property type="match status" value="1"/>
</dbReference>
<organism evidence="2 3">
    <name type="scientific">Bacteroides caccae</name>
    <dbReference type="NCBI Taxonomy" id="47678"/>
    <lineage>
        <taxon>Bacteria</taxon>
        <taxon>Pseudomonadati</taxon>
        <taxon>Bacteroidota</taxon>
        <taxon>Bacteroidia</taxon>
        <taxon>Bacteroidales</taxon>
        <taxon>Bacteroidaceae</taxon>
        <taxon>Bacteroides</taxon>
    </lineage>
</organism>
<dbReference type="InterPro" id="IPR021139">
    <property type="entry name" value="NYN"/>
</dbReference>
<name>A0A414YXZ7_9BACE</name>
<dbReference type="CDD" id="cd11297">
    <property type="entry name" value="PIN_LabA-like_N_1"/>
    <property type="match status" value="1"/>
</dbReference>
<dbReference type="Proteomes" id="UP000283512">
    <property type="component" value="Unassembled WGS sequence"/>
</dbReference>
<dbReference type="PANTHER" id="PTHR35811">
    <property type="entry name" value="SLR1870 PROTEIN"/>
    <property type="match status" value="1"/>
</dbReference>
<feature type="domain" description="NYN" evidence="1">
    <location>
        <begin position="9"/>
        <end position="140"/>
    </location>
</feature>
<evidence type="ECO:0000313" key="2">
    <source>
        <dbReference type="EMBL" id="RHH92157.1"/>
    </source>
</evidence>
<proteinExistence type="predicted"/>
<accession>A0A414YXZ7</accession>
<comment type="caution">
    <text evidence="2">The sequence shown here is derived from an EMBL/GenBank/DDBJ whole genome shotgun (WGS) entry which is preliminary data.</text>
</comment>
<dbReference type="PANTHER" id="PTHR35811:SF1">
    <property type="entry name" value="HTH OST-TYPE DOMAIN-CONTAINING PROTEIN"/>
    <property type="match status" value="1"/>
</dbReference>
<evidence type="ECO:0000259" key="1">
    <source>
        <dbReference type="Pfam" id="PF01936"/>
    </source>
</evidence>
<dbReference type="AlphaFoldDB" id="A0A414YXZ7"/>
<dbReference type="GO" id="GO:0004540">
    <property type="term" value="F:RNA nuclease activity"/>
    <property type="evidence" value="ECO:0007669"/>
    <property type="project" value="InterPro"/>
</dbReference>
<dbReference type="RefSeq" id="WP_122295388.1">
    <property type="nucleotide sequence ID" value="NZ_CAXSLD010000004.1"/>
</dbReference>
<sequence>MKKEKDLSVAVLIDGDNASFEKMEDVMRFVSRYGTAVVRRIYGDWTKKSLSGWKDAARDYSFRMVQASSFVSGKNTTDIALVMDAMDILHEGRVGCFCLVASDGDYTLLAQRIRESGLMVLGYGEGKTPVALVRSCTGFLLADRKEEKPFQENTPEFFIQRDMEYFDKAFEQAAGGKTEVSLSLIGGVLKKLMPKFKVKRYGCRTLGKLYERLEKYELVKTGKGVAGLVRIKS</sequence>
<protein>
    <submittedName>
        <fullName evidence="2">NYN domain-containing protein</fullName>
    </submittedName>
</protein>
<reference evidence="2 3" key="1">
    <citation type="submission" date="2018-08" db="EMBL/GenBank/DDBJ databases">
        <title>A genome reference for cultivated species of the human gut microbiota.</title>
        <authorList>
            <person name="Zou Y."/>
            <person name="Xue W."/>
            <person name="Luo G."/>
        </authorList>
    </citation>
    <scope>NUCLEOTIDE SEQUENCE [LARGE SCALE GENOMIC DNA]</scope>
    <source>
        <strain evidence="2 3">AM16-49B</strain>
    </source>
</reference>
<dbReference type="CDD" id="cd10146">
    <property type="entry name" value="LabA_like_C"/>
    <property type="match status" value="1"/>
</dbReference>
<evidence type="ECO:0000313" key="3">
    <source>
        <dbReference type="Proteomes" id="UP000283512"/>
    </source>
</evidence>
<dbReference type="EMBL" id="QRKD01000004">
    <property type="protein sequence ID" value="RHH92157.1"/>
    <property type="molecule type" value="Genomic_DNA"/>
</dbReference>
<dbReference type="Gene3D" id="3.30.420.610">
    <property type="entry name" value="LOTUS domain-like"/>
    <property type="match status" value="1"/>
</dbReference>
<gene>
    <name evidence="2" type="ORF">DW190_07625</name>
</gene>
<dbReference type="InterPro" id="IPR041966">
    <property type="entry name" value="LOTUS-like"/>
</dbReference>